<evidence type="ECO:0000313" key="2">
    <source>
        <dbReference type="EMBL" id="TCU07599.1"/>
    </source>
</evidence>
<evidence type="ECO:0000313" key="4">
    <source>
        <dbReference type="Proteomes" id="UP000294576"/>
    </source>
</evidence>
<proteinExistence type="predicted"/>
<dbReference type="InterPro" id="IPR002035">
    <property type="entry name" value="VWF_A"/>
</dbReference>
<evidence type="ECO:0000313" key="5">
    <source>
        <dbReference type="Proteomes" id="UP001060123"/>
    </source>
</evidence>
<dbReference type="InterPro" id="IPR051928">
    <property type="entry name" value="NorD/CobT"/>
</dbReference>
<evidence type="ECO:0000313" key="3">
    <source>
        <dbReference type="EMBL" id="UWU19134.1"/>
    </source>
</evidence>
<dbReference type="EMBL" id="CP104145">
    <property type="protein sequence ID" value="UWU19134.1"/>
    <property type="molecule type" value="Genomic_DNA"/>
</dbReference>
<geneLocation type="plasmid" evidence="3 5">
    <name>pWSM1592_2</name>
</geneLocation>
<dbReference type="CDD" id="cd01454">
    <property type="entry name" value="vWA_norD_type"/>
    <property type="match status" value="1"/>
</dbReference>
<dbReference type="PANTHER" id="PTHR41248:SF1">
    <property type="entry name" value="NORD PROTEIN"/>
    <property type="match status" value="1"/>
</dbReference>
<evidence type="ECO:0000259" key="1">
    <source>
        <dbReference type="PROSITE" id="PS50234"/>
    </source>
</evidence>
<dbReference type="Gene3D" id="3.40.50.410">
    <property type="entry name" value="von Willebrand factor, type A domain"/>
    <property type="match status" value="1"/>
</dbReference>
<dbReference type="Pfam" id="PF00092">
    <property type="entry name" value="VWA"/>
    <property type="match status" value="1"/>
</dbReference>
<reference evidence="2 4" key="1">
    <citation type="submission" date="2019-03" db="EMBL/GenBank/DDBJ databases">
        <title>Genomic Encyclopedia of Type Strains, Phase IV (KMG-V): Genome sequencing to study the core and pangenomes of soil and plant-associated prokaryotes.</title>
        <authorList>
            <person name="Whitman W."/>
        </authorList>
    </citation>
    <scope>NUCLEOTIDE SEQUENCE [LARGE SCALE GENOMIC DNA]</scope>
    <source>
        <strain evidence="2 4">Hc14</strain>
    </source>
</reference>
<dbReference type="Proteomes" id="UP000294576">
    <property type="component" value="Unassembled WGS sequence"/>
</dbReference>
<dbReference type="Proteomes" id="UP001060123">
    <property type="component" value="Plasmid pWSM1592_2"/>
</dbReference>
<dbReference type="SUPFAM" id="SSF53300">
    <property type="entry name" value="vWA-like"/>
    <property type="match status" value="1"/>
</dbReference>
<organism evidence="2 4">
    <name type="scientific">Rhizobium sullae</name>
    <name type="common">Rhizobium hedysari</name>
    <dbReference type="NCBI Taxonomy" id="50338"/>
    <lineage>
        <taxon>Bacteria</taxon>
        <taxon>Pseudomonadati</taxon>
        <taxon>Pseudomonadota</taxon>
        <taxon>Alphaproteobacteria</taxon>
        <taxon>Hyphomicrobiales</taxon>
        <taxon>Rhizobiaceae</taxon>
        <taxon>Rhizobium/Agrobacterium group</taxon>
        <taxon>Rhizobium</taxon>
    </lineage>
</organism>
<dbReference type="RefSeq" id="WP_027511306.1">
    <property type="nucleotide sequence ID" value="NZ_CP104145.1"/>
</dbReference>
<feature type="domain" description="VWFA" evidence="1">
    <location>
        <begin position="33"/>
        <end position="187"/>
    </location>
</feature>
<protein>
    <submittedName>
        <fullName evidence="3">Nitric oxide reductase activation protein NorD</fullName>
    </submittedName>
    <submittedName>
        <fullName evidence="2">von Willebrand factor type A domain-containing protein</fullName>
    </submittedName>
</protein>
<dbReference type="PROSITE" id="PS50234">
    <property type="entry name" value="VWFA"/>
    <property type="match status" value="1"/>
</dbReference>
<dbReference type="PANTHER" id="PTHR41248">
    <property type="entry name" value="NORD PROTEIN"/>
    <property type="match status" value="1"/>
</dbReference>
<dbReference type="InterPro" id="IPR036465">
    <property type="entry name" value="vWFA_dom_sf"/>
</dbReference>
<dbReference type="AlphaFoldDB" id="A0A4R3PRV0"/>
<dbReference type="EMBL" id="SMBH01000029">
    <property type="protein sequence ID" value="TCU07599.1"/>
    <property type="molecule type" value="Genomic_DNA"/>
</dbReference>
<sequence length="220" mass="24566">MDACIEASISHRIGEMPDFRVYGRSERRSRDFSVLVLLDVSQSTADRIHGKDDTVLDLERFSTALLAKTISAAGDPFAIAAFCSDTREDVRYFRIKDFDETYNTFARSRLAGIRSCLSTRSGAAIRRAGADLAKRQSHRRLLLVVTDGEPSDVDVDDNRYLVEDARAAVHSLNRKGIDTFCVALDSDGRSCADRIFGRGEPQQLRVSDNCQFSCRLSFIV</sequence>
<gene>
    <name evidence="2" type="ORF">EV132_12942</name>
    <name evidence="3" type="ORF">N2599_35550</name>
</gene>
<keyword evidence="3" id="KW-0614">Plasmid</keyword>
<reference evidence="3" key="2">
    <citation type="submission" date="2022-09" db="EMBL/GenBank/DDBJ databases">
        <title>Australian commercial rhizobial inoculants.</title>
        <authorList>
            <person name="Kohlmeier M.G."/>
            <person name="O'Hara G.W."/>
            <person name="Colombi E."/>
            <person name="Ramsay J.P."/>
            <person name="Terpolilli J."/>
        </authorList>
    </citation>
    <scope>NUCLEOTIDE SEQUENCE</scope>
    <source>
        <strain evidence="3">WSM1592</strain>
        <plasmid evidence="3">pWSM1592_2</plasmid>
    </source>
</reference>
<keyword evidence="5" id="KW-1185">Reference proteome</keyword>
<accession>A0A4R3PRV0</accession>
<name>A0A4R3PRV0_RHISU</name>